<keyword evidence="2" id="KW-1185">Reference proteome</keyword>
<organism evidence="1 2">
    <name type="scientific">Metabacillus hrfriensis</name>
    <dbReference type="NCBI Taxonomy" id="3048891"/>
    <lineage>
        <taxon>Bacteria</taxon>
        <taxon>Bacillati</taxon>
        <taxon>Bacillota</taxon>
        <taxon>Bacilli</taxon>
        <taxon>Bacillales</taxon>
        <taxon>Bacillaceae</taxon>
        <taxon>Metabacillus</taxon>
    </lineage>
</organism>
<dbReference type="EMBL" id="CP126116">
    <property type="protein sequence ID" value="WHZ56544.1"/>
    <property type="molecule type" value="Genomic_DNA"/>
</dbReference>
<evidence type="ECO:0000313" key="1">
    <source>
        <dbReference type="EMBL" id="WHZ56544.1"/>
    </source>
</evidence>
<protein>
    <submittedName>
        <fullName evidence="1">Uncharacterized protein</fullName>
    </submittedName>
</protein>
<name>A0ACD4R7X5_9BACI</name>
<accession>A0ACD4R7X5</accession>
<proteinExistence type="predicted"/>
<gene>
    <name evidence="1" type="ORF">QLQ22_17835</name>
</gene>
<reference evidence="2" key="1">
    <citation type="journal article" date="2025" name="Aquaculture">
        <title>Assessment of the bioflocculant production and safety properties of Metabacillus hrfriensis sp. nov. based on phenotypic and whole-genome sequencing analysis.</title>
        <authorList>
            <person name="Zhang R."/>
            <person name="Zhao Z."/>
            <person name="Luo L."/>
            <person name="Wang S."/>
            <person name="Guo K."/>
            <person name="Xu W."/>
        </authorList>
    </citation>
    <scope>NUCLEOTIDE SEQUENCE [LARGE SCALE GENOMIC DNA]</scope>
    <source>
        <strain evidence="2">CT-WN-B3</strain>
    </source>
</reference>
<dbReference type="Proteomes" id="UP001226091">
    <property type="component" value="Chromosome"/>
</dbReference>
<evidence type="ECO:0000313" key="2">
    <source>
        <dbReference type="Proteomes" id="UP001226091"/>
    </source>
</evidence>
<sequence>MSKKGLQSFAAGMILSTSVLAATYFISNSNEKTAAPVNNAVSENDIKEFLIKSGQTAIDTKEYDELIAFKETTLIEKQKQAEAPIEEKPQNEKYTLKIVEGMNTGDVSDILEQEGVIASAKDFNKFVINGNYHTKVRMGTFELTKGMSFSEIVNVLVK</sequence>